<protein>
    <submittedName>
        <fullName evidence="1">Uncharacterized protein</fullName>
    </submittedName>
</protein>
<sequence length="128" mass="15253">MSESSSFTDEDLFTSLETESVEYIFQAWKEKIDELKVEREDLAAKWKRVTTQIRQYLDTLIPLCVEFDQSEKESYALDQKTFDELKSAIVKLRNHTPRVCDDMLRRIWRAIEEQNPDLEDRGEEIWGD</sequence>
<evidence type="ECO:0000313" key="1">
    <source>
        <dbReference type="EMBL" id="PSN61989.1"/>
    </source>
</evidence>
<dbReference type="Proteomes" id="UP000240883">
    <property type="component" value="Unassembled WGS sequence"/>
</dbReference>
<proteinExistence type="predicted"/>
<dbReference type="EMBL" id="KZ678142">
    <property type="protein sequence ID" value="PSN61989.1"/>
    <property type="molecule type" value="Genomic_DNA"/>
</dbReference>
<evidence type="ECO:0000313" key="2">
    <source>
        <dbReference type="Proteomes" id="UP000240883"/>
    </source>
</evidence>
<accession>A0A2T2N9A8</accession>
<gene>
    <name evidence="1" type="ORF">BS50DRAFT_134761</name>
</gene>
<name>A0A2T2N9A8_CORCC</name>
<organism evidence="1 2">
    <name type="scientific">Corynespora cassiicola Philippines</name>
    <dbReference type="NCBI Taxonomy" id="1448308"/>
    <lineage>
        <taxon>Eukaryota</taxon>
        <taxon>Fungi</taxon>
        <taxon>Dikarya</taxon>
        <taxon>Ascomycota</taxon>
        <taxon>Pezizomycotina</taxon>
        <taxon>Dothideomycetes</taxon>
        <taxon>Pleosporomycetidae</taxon>
        <taxon>Pleosporales</taxon>
        <taxon>Corynesporascaceae</taxon>
        <taxon>Corynespora</taxon>
    </lineage>
</organism>
<dbReference type="AlphaFoldDB" id="A0A2T2N9A8"/>
<reference evidence="1 2" key="1">
    <citation type="journal article" date="2018" name="Front. Microbiol.">
        <title>Genome-Wide Analysis of Corynespora cassiicola Leaf Fall Disease Putative Effectors.</title>
        <authorList>
            <person name="Lopez D."/>
            <person name="Ribeiro S."/>
            <person name="Label P."/>
            <person name="Fumanal B."/>
            <person name="Venisse J.S."/>
            <person name="Kohler A."/>
            <person name="de Oliveira R.R."/>
            <person name="Labutti K."/>
            <person name="Lipzen A."/>
            <person name="Lail K."/>
            <person name="Bauer D."/>
            <person name="Ohm R.A."/>
            <person name="Barry K.W."/>
            <person name="Spatafora J."/>
            <person name="Grigoriev I.V."/>
            <person name="Martin F.M."/>
            <person name="Pujade-Renaud V."/>
        </authorList>
    </citation>
    <scope>NUCLEOTIDE SEQUENCE [LARGE SCALE GENOMIC DNA]</scope>
    <source>
        <strain evidence="1 2">Philippines</strain>
    </source>
</reference>
<keyword evidence="2" id="KW-1185">Reference proteome</keyword>